<evidence type="ECO:0000256" key="1">
    <source>
        <dbReference type="ARBA" id="ARBA00012418"/>
    </source>
</evidence>
<dbReference type="GO" id="GO:0000428">
    <property type="term" value="C:DNA-directed RNA polymerase complex"/>
    <property type="evidence" value="ECO:0007669"/>
    <property type="project" value="UniProtKB-KW"/>
</dbReference>
<dbReference type="Gene3D" id="3.90.1100.10">
    <property type="match status" value="1"/>
</dbReference>
<dbReference type="Proteomes" id="UP000280369">
    <property type="component" value="Segment"/>
</dbReference>
<dbReference type="EMBL" id="MG602508">
    <property type="protein sequence ID" value="AVG47695.1"/>
    <property type="molecule type" value="Genomic_DNA"/>
</dbReference>
<evidence type="ECO:0000259" key="6">
    <source>
        <dbReference type="Pfam" id="PF04565"/>
    </source>
</evidence>
<evidence type="ECO:0000256" key="5">
    <source>
        <dbReference type="ARBA" id="ARBA00023163"/>
    </source>
</evidence>
<reference evidence="7" key="1">
    <citation type="journal article" date="2017" name="Front. Microbiol.">
        <title>Genome Characterization of the First Mimiviruses of Lineage C Isolated in Brazil.</title>
        <authorList>
            <person name="Assis F.L."/>
            <person name="Franco-Luiz A.P.M."/>
            <person name="Dos Santos R.N."/>
            <person name="Campos F.S."/>
            <person name="Dornas F.P."/>
            <person name="Borato P.V.M."/>
            <person name="Franco A.C."/>
            <person name="Abrahao J.S."/>
            <person name="Colson P."/>
            <person name="Scola B."/>
        </authorList>
    </citation>
    <scope>NUCLEOTIDE SEQUENCE [LARGE SCALE GENOMIC DNA]</scope>
</reference>
<accession>A0A2L2DK96</accession>
<organismHost>
    <name type="scientific">Acanthamoeba polyphaga</name>
    <name type="common">Amoeba</name>
    <dbReference type="NCBI Taxonomy" id="5757"/>
</organismHost>
<organism evidence="7">
    <name type="scientific">Acanthamoeba polyphaga mimivirus</name>
    <name type="common">APMV</name>
    <dbReference type="NCBI Taxonomy" id="212035"/>
    <lineage>
        <taxon>Viruses</taxon>
        <taxon>Varidnaviria</taxon>
        <taxon>Bamfordvirae</taxon>
        <taxon>Nucleocytoviricota</taxon>
        <taxon>Megaviricetes</taxon>
        <taxon>Imitervirales</taxon>
        <taxon>Mimiviridae</taxon>
        <taxon>Megamimivirinae</taxon>
        <taxon>Mimivirus</taxon>
        <taxon>Mimivirus bradfordmassiliense</taxon>
    </lineage>
</organism>
<dbReference type="Pfam" id="PF04565">
    <property type="entry name" value="RNA_pol_Rpb2_3"/>
    <property type="match status" value="1"/>
</dbReference>
<dbReference type="InterPro" id="IPR007645">
    <property type="entry name" value="RNA_pol_Rpb2_3"/>
</dbReference>
<dbReference type="GO" id="GO:0003899">
    <property type="term" value="F:DNA-directed RNA polymerase activity"/>
    <property type="evidence" value="ECO:0007669"/>
    <property type="project" value="UniProtKB-EC"/>
</dbReference>
<evidence type="ECO:0000256" key="4">
    <source>
        <dbReference type="ARBA" id="ARBA00022695"/>
    </source>
</evidence>
<protein>
    <recommendedName>
        <fullName evidence="1">DNA-directed RNA polymerase</fullName>
        <ecNumber evidence="1">2.7.7.6</ecNumber>
    </recommendedName>
</protein>
<keyword evidence="2" id="KW-0240">DNA-directed RNA polymerase</keyword>
<evidence type="ECO:0000256" key="2">
    <source>
        <dbReference type="ARBA" id="ARBA00022478"/>
    </source>
</evidence>
<evidence type="ECO:0000256" key="3">
    <source>
        <dbReference type="ARBA" id="ARBA00022679"/>
    </source>
</evidence>
<dbReference type="GO" id="GO:0003677">
    <property type="term" value="F:DNA binding"/>
    <property type="evidence" value="ECO:0007669"/>
    <property type="project" value="InterPro"/>
</dbReference>
<feature type="domain" description="RNA polymerase Rpb2" evidence="6">
    <location>
        <begin position="11"/>
        <end position="35"/>
    </location>
</feature>
<dbReference type="EC" id="2.7.7.6" evidence="1"/>
<dbReference type="Proteomes" id="UP000279644">
    <property type="component" value="Segment"/>
</dbReference>
<sequence length="58" mass="6604">MNTNINRVKLGMYGFICPTESTEGPKCGITKSFTASYLNKNFTQNIHISKKYTKRQAK</sequence>
<keyword evidence="4" id="KW-0548">Nucleotidyltransferase</keyword>
<evidence type="ECO:0000313" key="7">
    <source>
        <dbReference type="EMBL" id="AVG46585.1"/>
    </source>
</evidence>
<dbReference type="EMBL" id="MG602507">
    <property type="protein sequence ID" value="AVG46585.1"/>
    <property type="molecule type" value="Genomic_DNA"/>
</dbReference>
<keyword evidence="3" id="KW-0808">Transferase</keyword>
<proteinExistence type="predicted"/>
<name>A0A2L2DK96_MIMIV</name>
<dbReference type="SUPFAM" id="SSF64484">
    <property type="entry name" value="beta and beta-prime subunits of DNA dependent RNA-polymerase"/>
    <property type="match status" value="1"/>
</dbReference>
<dbReference type="GO" id="GO:0006351">
    <property type="term" value="P:DNA-templated transcription"/>
    <property type="evidence" value="ECO:0007669"/>
    <property type="project" value="InterPro"/>
</dbReference>
<keyword evidence="5" id="KW-0804">Transcription</keyword>